<feature type="compositionally biased region" description="Polar residues" evidence="1">
    <location>
        <begin position="53"/>
        <end position="71"/>
    </location>
</feature>
<feature type="region of interest" description="Disordered" evidence="1">
    <location>
        <begin position="39"/>
        <end position="71"/>
    </location>
</feature>
<gene>
    <name evidence="3" type="ORF">J2T60_001846</name>
</gene>
<organism evidence="3 4">
    <name type="scientific">Natronospira proteinivora</name>
    <dbReference type="NCBI Taxonomy" id="1807133"/>
    <lineage>
        <taxon>Bacteria</taxon>
        <taxon>Pseudomonadati</taxon>
        <taxon>Pseudomonadota</taxon>
        <taxon>Gammaproteobacteria</taxon>
        <taxon>Natronospirales</taxon>
        <taxon>Natronospiraceae</taxon>
        <taxon>Natronospira</taxon>
    </lineage>
</organism>
<evidence type="ECO:0000256" key="1">
    <source>
        <dbReference type="SAM" id="MobiDB-lite"/>
    </source>
</evidence>
<dbReference type="InterPro" id="IPR011986">
    <property type="entry name" value="Xdiol_dOase_LigA"/>
</dbReference>
<feature type="domain" description="Extradiol ring-cleavage dioxygenase LigAB LigA subunit" evidence="2">
    <location>
        <begin position="4"/>
        <end position="53"/>
    </location>
</feature>
<feature type="compositionally biased region" description="Basic and acidic residues" evidence="1">
    <location>
        <begin position="39"/>
        <end position="51"/>
    </location>
</feature>
<dbReference type="InterPro" id="IPR036622">
    <property type="entry name" value="LigA_sf"/>
</dbReference>
<reference evidence="3 4" key="1">
    <citation type="submission" date="2022-03" db="EMBL/GenBank/DDBJ databases">
        <title>Genomic Encyclopedia of Type Strains, Phase III (KMG-III): the genomes of soil and plant-associated and newly described type strains.</title>
        <authorList>
            <person name="Whitman W."/>
        </authorList>
    </citation>
    <scope>NUCLEOTIDE SEQUENCE [LARGE SCALE GENOMIC DNA]</scope>
    <source>
        <strain evidence="3 4">BSker1</strain>
    </source>
</reference>
<name>A0ABT1G9C4_9GAMM</name>
<evidence type="ECO:0000313" key="4">
    <source>
        <dbReference type="Proteomes" id="UP001523550"/>
    </source>
</evidence>
<dbReference type="Pfam" id="PF07746">
    <property type="entry name" value="LigA"/>
    <property type="match status" value="1"/>
</dbReference>
<dbReference type="Proteomes" id="UP001523550">
    <property type="component" value="Unassembled WGS sequence"/>
</dbReference>
<evidence type="ECO:0000259" key="2">
    <source>
        <dbReference type="Pfam" id="PF07746"/>
    </source>
</evidence>
<keyword evidence="4" id="KW-1185">Reference proteome</keyword>
<accession>A0ABT1G9C4</accession>
<evidence type="ECO:0000313" key="3">
    <source>
        <dbReference type="EMBL" id="MCP1727846.1"/>
    </source>
</evidence>
<dbReference type="SUPFAM" id="SSF48076">
    <property type="entry name" value="LigA subunit of an aromatic-ring-opening dioxygenase LigAB"/>
    <property type="match status" value="1"/>
</dbReference>
<dbReference type="EMBL" id="JALJYF010000002">
    <property type="protein sequence ID" value="MCP1727846.1"/>
    <property type="molecule type" value="Genomic_DNA"/>
</dbReference>
<dbReference type="RefSeq" id="WP_253448740.1">
    <property type="nucleotide sequence ID" value="NZ_JALJYF010000002.1"/>
</dbReference>
<proteinExistence type="predicted"/>
<dbReference type="Gene3D" id="1.10.700.10">
    <property type="entry name" value="Dioxygenase LigAB, LigA subunit"/>
    <property type="match status" value="1"/>
</dbReference>
<protein>
    <recommendedName>
        <fullName evidence="2">Extradiol ring-cleavage dioxygenase LigAB LigA subunit domain-containing protein</fullName>
    </recommendedName>
</protein>
<sequence>MSGLNELLRDLGSDAKLEKAYQEDPESVMERYRLTEEERQALRDQDIEKIKSLSGSTTASLSNTTVSSYDE</sequence>
<comment type="caution">
    <text evidence="3">The sequence shown here is derived from an EMBL/GenBank/DDBJ whole genome shotgun (WGS) entry which is preliminary data.</text>
</comment>